<name>A0A4Q2D4N7_9AGAR</name>
<sequence>MPKPACFVCTEEYDPVKRQPLRISCGHCVCALCIAEIIALSGACPLRCRSGAPICYRDIRAVDTSVVETTEEDDIPAILDLDRALVNHRRMLRELIDRNATHIAEMASRVSSQQDTLSRFSLWIRSTVRDQKVVLYTLHNSENRLIAELEHEKYLLNELAVLQTKYVVVTATTTQAEGYPRTQFTFQ</sequence>
<dbReference type="Gene3D" id="3.30.40.10">
    <property type="entry name" value="Zinc/RING finger domain, C3HC4 (zinc finger)"/>
    <property type="match status" value="1"/>
</dbReference>
<organism evidence="6 7">
    <name type="scientific">Candolleomyces aberdarensis</name>
    <dbReference type="NCBI Taxonomy" id="2316362"/>
    <lineage>
        <taxon>Eukaryota</taxon>
        <taxon>Fungi</taxon>
        <taxon>Dikarya</taxon>
        <taxon>Basidiomycota</taxon>
        <taxon>Agaricomycotina</taxon>
        <taxon>Agaricomycetes</taxon>
        <taxon>Agaricomycetidae</taxon>
        <taxon>Agaricales</taxon>
        <taxon>Agaricineae</taxon>
        <taxon>Psathyrellaceae</taxon>
        <taxon>Candolleomyces</taxon>
    </lineage>
</organism>
<dbReference type="PROSITE" id="PS50089">
    <property type="entry name" value="ZF_RING_2"/>
    <property type="match status" value="1"/>
</dbReference>
<evidence type="ECO:0000313" key="6">
    <source>
        <dbReference type="EMBL" id="RXW14343.1"/>
    </source>
</evidence>
<evidence type="ECO:0000259" key="5">
    <source>
        <dbReference type="PROSITE" id="PS50089"/>
    </source>
</evidence>
<keyword evidence="7" id="KW-1185">Reference proteome</keyword>
<keyword evidence="2 4" id="KW-0863">Zinc-finger</keyword>
<accession>A0A4Q2D4N7</accession>
<dbReference type="Proteomes" id="UP000290288">
    <property type="component" value="Unassembled WGS sequence"/>
</dbReference>
<evidence type="ECO:0000256" key="3">
    <source>
        <dbReference type="ARBA" id="ARBA00022833"/>
    </source>
</evidence>
<proteinExistence type="predicted"/>
<dbReference type="InterPro" id="IPR013083">
    <property type="entry name" value="Znf_RING/FYVE/PHD"/>
</dbReference>
<dbReference type="InterPro" id="IPR017907">
    <property type="entry name" value="Znf_RING_CS"/>
</dbReference>
<feature type="domain" description="RING-type" evidence="5">
    <location>
        <begin position="6"/>
        <end position="46"/>
    </location>
</feature>
<evidence type="ECO:0000256" key="1">
    <source>
        <dbReference type="ARBA" id="ARBA00022723"/>
    </source>
</evidence>
<protein>
    <recommendedName>
        <fullName evidence="5">RING-type domain-containing protein</fullName>
    </recommendedName>
</protein>
<dbReference type="SUPFAM" id="SSF57850">
    <property type="entry name" value="RING/U-box"/>
    <property type="match status" value="1"/>
</dbReference>
<reference evidence="6 7" key="1">
    <citation type="submission" date="2019-01" db="EMBL/GenBank/DDBJ databases">
        <title>Draft genome sequence of Psathyrella aberdarensis IHI B618.</title>
        <authorList>
            <person name="Buettner E."/>
            <person name="Kellner H."/>
        </authorList>
    </citation>
    <scope>NUCLEOTIDE SEQUENCE [LARGE SCALE GENOMIC DNA]</scope>
    <source>
        <strain evidence="6 7">IHI B618</strain>
    </source>
</reference>
<dbReference type="PROSITE" id="PS00518">
    <property type="entry name" value="ZF_RING_1"/>
    <property type="match status" value="1"/>
</dbReference>
<dbReference type="OrthoDB" id="6105938at2759"/>
<dbReference type="GO" id="GO:0008270">
    <property type="term" value="F:zinc ion binding"/>
    <property type="evidence" value="ECO:0007669"/>
    <property type="project" value="UniProtKB-KW"/>
</dbReference>
<dbReference type="AlphaFoldDB" id="A0A4Q2D4N7"/>
<dbReference type="EMBL" id="SDEE01000717">
    <property type="protein sequence ID" value="RXW14343.1"/>
    <property type="molecule type" value="Genomic_DNA"/>
</dbReference>
<gene>
    <name evidence="6" type="ORF">EST38_g11514</name>
</gene>
<evidence type="ECO:0000313" key="7">
    <source>
        <dbReference type="Proteomes" id="UP000290288"/>
    </source>
</evidence>
<evidence type="ECO:0000256" key="4">
    <source>
        <dbReference type="PROSITE-ProRule" id="PRU00175"/>
    </source>
</evidence>
<dbReference type="InterPro" id="IPR001841">
    <property type="entry name" value="Znf_RING"/>
</dbReference>
<keyword evidence="1" id="KW-0479">Metal-binding</keyword>
<evidence type="ECO:0000256" key="2">
    <source>
        <dbReference type="ARBA" id="ARBA00022771"/>
    </source>
</evidence>
<keyword evidence="3" id="KW-0862">Zinc</keyword>
<comment type="caution">
    <text evidence="6">The sequence shown here is derived from an EMBL/GenBank/DDBJ whole genome shotgun (WGS) entry which is preliminary data.</text>
</comment>